<feature type="region of interest" description="Disordered" evidence="1">
    <location>
        <begin position="201"/>
        <end position="242"/>
    </location>
</feature>
<feature type="compositionally biased region" description="Low complexity" evidence="1">
    <location>
        <begin position="202"/>
        <end position="214"/>
    </location>
</feature>
<organism evidence="2 3">
    <name type="scientific">Zymoseptoria tritici (strain CBS 115943 / IPO323)</name>
    <name type="common">Speckled leaf blotch fungus</name>
    <name type="synonym">Septoria tritici</name>
    <dbReference type="NCBI Taxonomy" id="336722"/>
    <lineage>
        <taxon>Eukaryota</taxon>
        <taxon>Fungi</taxon>
        <taxon>Dikarya</taxon>
        <taxon>Ascomycota</taxon>
        <taxon>Pezizomycotina</taxon>
        <taxon>Dothideomycetes</taxon>
        <taxon>Dothideomycetidae</taxon>
        <taxon>Mycosphaerellales</taxon>
        <taxon>Mycosphaerellaceae</taxon>
        <taxon>Zymoseptoria</taxon>
    </lineage>
</organism>
<name>F9X0Q0_ZYMTI</name>
<dbReference type="EMBL" id="CM001196">
    <property type="protein sequence ID" value="EGP91718.1"/>
    <property type="molecule type" value="Genomic_DNA"/>
</dbReference>
<gene>
    <name evidence="2" type="ORF">MYCGRDRAFT_90147</name>
</gene>
<accession>F9X0Q0</accession>
<proteinExistence type="predicted"/>
<evidence type="ECO:0000313" key="2">
    <source>
        <dbReference type="EMBL" id="EGP91718.1"/>
    </source>
</evidence>
<evidence type="ECO:0000256" key="1">
    <source>
        <dbReference type="SAM" id="MobiDB-lite"/>
    </source>
</evidence>
<evidence type="ECO:0000313" key="3">
    <source>
        <dbReference type="Proteomes" id="UP000008062"/>
    </source>
</evidence>
<dbReference type="VEuPathDB" id="FungiDB:ZTRI_1.1914"/>
<dbReference type="GeneID" id="13398224"/>
<dbReference type="eggNOG" id="ENOG502S60G">
    <property type="taxonomic scope" value="Eukaryota"/>
</dbReference>
<dbReference type="RefSeq" id="XP_003856742.1">
    <property type="nucleotide sequence ID" value="XM_003856694.1"/>
</dbReference>
<keyword evidence="3" id="KW-1185">Reference proteome</keyword>
<dbReference type="Gene3D" id="3.30.160.60">
    <property type="entry name" value="Classic Zinc Finger"/>
    <property type="match status" value="1"/>
</dbReference>
<dbReference type="KEGG" id="ztr:MYCGRDRAFT_90147"/>
<dbReference type="HOGENOM" id="CLU_046431_0_0_1"/>
<evidence type="ECO:0008006" key="4">
    <source>
        <dbReference type="Google" id="ProtNLM"/>
    </source>
</evidence>
<sequence>MQRYLQDPDHPYFHPASHHENDNSTHAYPSIPHNGYGPADIYTHDALHIAVGYSSPSGSTFDSAYNSSGMSERTSSPWRSPPIANVTLSSDLLYNECGPHGLSNHTASSRHDCIVSRSCVTMHDVQPQADIQPDTAALHNEGFDYSSFGTFAQEGYEPMGPADNASTPATYPDAIDIDVDVSHGIEQGDAAMVALRPRRISRTTPITTPSSSTRVARRPRGSRTSSYRNVGDLQDGGHAAPSTPAGPFPCPFAVYGCSSSFGSKNEWKRHVATQHIRLGFWRCDLCHRRNNPHDFYRKDLYIQHVRRMHAEELGLPPLTASKRIDERSHRDTSSDDAVLHEAASRCYVELRTPPEHSRCLFCDDEFHGSGSWEQRMEHISGHLEAAKKERSGAGNPSNWKTDEAVHNWLVAEGLIVVRGQTWVLADSGRRKSLT</sequence>
<dbReference type="OMA" id="RMEHIGR"/>
<dbReference type="InParanoid" id="F9X0Q0"/>
<dbReference type="GO" id="GO:0003700">
    <property type="term" value="F:DNA-binding transcription factor activity"/>
    <property type="evidence" value="ECO:0007669"/>
    <property type="project" value="InterPro"/>
</dbReference>
<dbReference type="AlphaFoldDB" id="F9X0Q0"/>
<dbReference type="PANTHER" id="PTHR23225:SF2">
    <property type="entry name" value="AT09679P-RELATED"/>
    <property type="match status" value="1"/>
</dbReference>
<dbReference type="Proteomes" id="UP000008062">
    <property type="component" value="Chromosome 1"/>
</dbReference>
<dbReference type="OrthoDB" id="5388486at2759"/>
<dbReference type="InterPro" id="IPR039970">
    <property type="entry name" value="TF_Grauzone"/>
</dbReference>
<reference evidence="2 3" key="1">
    <citation type="journal article" date="2011" name="PLoS Genet.">
        <title>Finished genome of the fungal wheat pathogen Mycosphaerella graminicola reveals dispensome structure, chromosome plasticity, and stealth pathogenesis.</title>
        <authorList>
            <person name="Goodwin S.B."/>
            <person name="Ben M'barek S."/>
            <person name="Dhillon B."/>
            <person name="Wittenberg A.H.J."/>
            <person name="Crane C.F."/>
            <person name="Hane J.K."/>
            <person name="Foster A.J."/>
            <person name="Van der Lee T.A.J."/>
            <person name="Grimwood J."/>
            <person name="Aerts A."/>
            <person name="Antoniw J."/>
            <person name="Bailey A."/>
            <person name="Bluhm B."/>
            <person name="Bowler J."/>
            <person name="Bristow J."/>
            <person name="van der Burgt A."/>
            <person name="Canto-Canche B."/>
            <person name="Churchill A.C.L."/>
            <person name="Conde-Ferraez L."/>
            <person name="Cools H.J."/>
            <person name="Coutinho P.M."/>
            <person name="Csukai M."/>
            <person name="Dehal P."/>
            <person name="De Wit P."/>
            <person name="Donzelli B."/>
            <person name="van de Geest H.C."/>
            <person name="van Ham R.C.H.J."/>
            <person name="Hammond-Kosack K.E."/>
            <person name="Henrissat B."/>
            <person name="Kilian A."/>
            <person name="Kobayashi A.K."/>
            <person name="Koopmann E."/>
            <person name="Kourmpetis Y."/>
            <person name="Kuzniar A."/>
            <person name="Lindquist E."/>
            <person name="Lombard V."/>
            <person name="Maliepaard C."/>
            <person name="Martins N."/>
            <person name="Mehrabi R."/>
            <person name="Nap J.P.H."/>
            <person name="Ponomarenko A."/>
            <person name="Rudd J.J."/>
            <person name="Salamov A."/>
            <person name="Schmutz J."/>
            <person name="Schouten H.J."/>
            <person name="Shapiro H."/>
            <person name="Stergiopoulos I."/>
            <person name="Torriani S.F.F."/>
            <person name="Tu H."/>
            <person name="de Vries R.P."/>
            <person name="Waalwijk C."/>
            <person name="Ware S.B."/>
            <person name="Wiebenga A."/>
            <person name="Zwiers L.-H."/>
            <person name="Oliver R.P."/>
            <person name="Grigoriev I.V."/>
            <person name="Kema G.H.J."/>
        </authorList>
    </citation>
    <scope>NUCLEOTIDE SEQUENCE [LARGE SCALE GENOMIC DNA]</scope>
    <source>
        <strain evidence="3">CBS 115943 / IPO323</strain>
    </source>
</reference>
<feature type="region of interest" description="Disordered" evidence="1">
    <location>
        <begin position="1"/>
        <end position="28"/>
    </location>
</feature>
<dbReference type="PANTHER" id="PTHR23225">
    <property type="entry name" value="ZINC FINGER PROTEIN"/>
    <property type="match status" value="1"/>
</dbReference>
<feature type="compositionally biased region" description="Basic and acidic residues" evidence="1">
    <location>
        <begin position="1"/>
        <end position="23"/>
    </location>
</feature>
<protein>
    <recommendedName>
        <fullName evidence="4">C2H2-type domain-containing protein</fullName>
    </recommendedName>
</protein>